<proteinExistence type="predicted"/>
<keyword evidence="2" id="KW-1185">Reference proteome</keyword>
<dbReference type="EMBL" id="KZ107838">
    <property type="protein sequence ID" value="OSS54547.1"/>
    <property type="molecule type" value="Genomic_DNA"/>
</dbReference>
<evidence type="ECO:0000313" key="1">
    <source>
        <dbReference type="EMBL" id="OSS54547.1"/>
    </source>
</evidence>
<dbReference type="AlphaFoldDB" id="A0A1Y2MGD1"/>
<evidence type="ECO:0000313" key="2">
    <source>
        <dbReference type="Proteomes" id="UP000193240"/>
    </source>
</evidence>
<reference evidence="1 2" key="1">
    <citation type="journal article" date="2017" name="Genome Announc.">
        <title>Genome sequence of the saprophytic ascomycete Epicoccum nigrum ICMP 19927 strain isolated from New Zealand.</title>
        <authorList>
            <person name="Fokin M."/>
            <person name="Fleetwood D."/>
            <person name="Weir B.S."/>
            <person name="Villas-Boas S.G."/>
        </authorList>
    </citation>
    <scope>NUCLEOTIDE SEQUENCE [LARGE SCALE GENOMIC DNA]</scope>
    <source>
        <strain evidence="1 2">ICMP 19927</strain>
    </source>
</reference>
<accession>A0A1Y2MGD1</accession>
<protein>
    <submittedName>
        <fullName evidence="1">Uncharacterized protein</fullName>
    </submittedName>
</protein>
<organism evidence="1 2">
    <name type="scientific">Epicoccum nigrum</name>
    <name type="common">Soil fungus</name>
    <name type="synonym">Epicoccum purpurascens</name>
    <dbReference type="NCBI Taxonomy" id="105696"/>
    <lineage>
        <taxon>Eukaryota</taxon>
        <taxon>Fungi</taxon>
        <taxon>Dikarya</taxon>
        <taxon>Ascomycota</taxon>
        <taxon>Pezizomycotina</taxon>
        <taxon>Dothideomycetes</taxon>
        <taxon>Pleosporomycetidae</taxon>
        <taxon>Pleosporales</taxon>
        <taxon>Pleosporineae</taxon>
        <taxon>Didymellaceae</taxon>
        <taxon>Epicoccum</taxon>
    </lineage>
</organism>
<dbReference type="InParanoid" id="A0A1Y2MGD1"/>
<gene>
    <name evidence="1" type="ORF">B5807_01060</name>
</gene>
<sequence length="199" mass="22874">MKDVQFSTDGDRPCNIFIVHEAEAQAIKEMVDVTNELECGGTFVLIDCGGGTTDIGIYHIAFTESLRLDTEAHEAMGAMVGACNLNDNLRSLVRVVLRGERYLETEGYTIDDIITNDLMPIFEDTIECNFEYNNVKVSYDFRIRSLRQNPYDDRVPCPQDDWHHDGRGCHKCQERRLHGQQGHRRRRLRRFALYAEISA</sequence>
<dbReference type="STRING" id="105696.A0A1Y2MGD1"/>
<dbReference type="OMA" id="NIFIVHE"/>
<name>A0A1Y2MGD1_EPING</name>
<dbReference type="Proteomes" id="UP000193240">
    <property type="component" value="Unassembled WGS sequence"/>
</dbReference>